<evidence type="ECO:0000313" key="2">
    <source>
        <dbReference type="Proteomes" id="UP000655287"/>
    </source>
</evidence>
<dbReference type="Proteomes" id="UP000655287">
    <property type="component" value="Unassembled WGS sequence"/>
</dbReference>
<name>A0A919R3A3_9ACTN</name>
<comment type="caution">
    <text evidence="1">The sequence shown here is derived from an EMBL/GenBank/DDBJ whole genome shotgun (WGS) entry which is preliminary data.</text>
</comment>
<proteinExistence type="predicted"/>
<organism evidence="1 2">
    <name type="scientific">Sphaerisporangium rufum</name>
    <dbReference type="NCBI Taxonomy" id="1381558"/>
    <lineage>
        <taxon>Bacteria</taxon>
        <taxon>Bacillati</taxon>
        <taxon>Actinomycetota</taxon>
        <taxon>Actinomycetes</taxon>
        <taxon>Streptosporangiales</taxon>
        <taxon>Streptosporangiaceae</taxon>
        <taxon>Sphaerisporangium</taxon>
    </lineage>
</organism>
<accession>A0A919R3A3</accession>
<reference evidence="1" key="1">
    <citation type="submission" date="2021-01" db="EMBL/GenBank/DDBJ databases">
        <title>Whole genome shotgun sequence of Sphaerisporangium rufum NBRC 109079.</title>
        <authorList>
            <person name="Komaki H."/>
            <person name="Tamura T."/>
        </authorList>
    </citation>
    <scope>NUCLEOTIDE SEQUENCE</scope>
    <source>
        <strain evidence="1">NBRC 109079</strain>
    </source>
</reference>
<dbReference type="AlphaFoldDB" id="A0A919R3A3"/>
<protein>
    <submittedName>
        <fullName evidence="1">Uncharacterized protein</fullName>
    </submittedName>
</protein>
<sequence>MQRVTARRDAYTAGRDLHVHLCPVPEPGPAGAGHHRERPIFVQYANPEILACYRVAADTGQTAAQTLRATRLAVLLTDAPLLFPSSYLFELPWFPAYLRAVAPLVHDGLVRHTSAVAEPEAFRELKAREYHGDPVNPYAAPRPPTAAPEPAWHPRPGGPTADDIAGQWRAALVPGGALAGVVRAAARGWGLPYRRAETVLARVPDRLAGRAFVRRFVQAALPGPVPPQVANTVAMFLSAAYLRCYLRELDATIVTDLPAGAFSCALDGPGGGPRDRLLPARRLELALGWLGLAGFVLHGAGWRDLVSLRSSPGFGMITSTLYGNGPPDVFRLAVVGAGRSRPLAPAATCGDALSNVAAVAEELVRLAG</sequence>
<keyword evidence="2" id="KW-1185">Reference proteome</keyword>
<evidence type="ECO:0000313" key="1">
    <source>
        <dbReference type="EMBL" id="GII78513.1"/>
    </source>
</evidence>
<gene>
    <name evidence="1" type="ORF">Sru01_34950</name>
</gene>
<dbReference type="EMBL" id="BOOU01000049">
    <property type="protein sequence ID" value="GII78513.1"/>
    <property type="molecule type" value="Genomic_DNA"/>
</dbReference>